<keyword evidence="1" id="KW-0472">Membrane</keyword>
<evidence type="ECO:0000313" key="4">
    <source>
        <dbReference type="EMBL" id="SDS80646.1"/>
    </source>
</evidence>
<reference evidence="4 6" key="2">
    <citation type="submission" date="2016-10" db="EMBL/GenBank/DDBJ databases">
        <authorList>
            <person name="Varghese N."/>
            <person name="Submissions S."/>
        </authorList>
    </citation>
    <scope>NUCLEOTIDE SEQUENCE [LARGE SCALE GENOMIC DNA]</scope>
    <source>
        <strain evidence="4 6">BS3111</strain>
    </source>
</reference>
<dbReference type="Proteomes" id="UP000052019">
    <property type="component" value="Unassembled WGS sequence"/>
</dbReference>
<keyword evidence="1" id="KW-1133">Transmembrane helix</keyword>
<protein>
    <submittedName>
        <fullName evidence="4">FAD-NAD(P)-binding</fullName>
    </submittedName>
    <submittedName>
        <fullName evidence="3">FAD-dependent oxidoreductase</fullName>
    </submittedName>
</protein>
<keyword evidence="6" id="KW-1185">Reference proteome</keyword>
<dbReference type="InterPro" id="IPR036188">
    <property type="entry name" value="FAD/NAD-bd_sf"/>
</dbReference>
<feature type="domain" description="FAD-dependent urate hydroxylase HpyO/Asp monooxygenase CreE-like FAD/NAD(P)-binding" evidence="2">
    <location>
        <begin position="8"/>
        <end position="155"/>
    </location>
</feature>
<dbReference type="Pfam" id="PF13454">
    <property type="entry name" value="NAD_binding_9"/>
    <property type="match status" value="1"/>
</dbReference>
<dbReference type="Gene3D" id="3.50.50.60">
    <property type="entry name" value="FAD/NAD(P)-binding domain"/>
    <property type="match status" value="1"/>
</dbReference>
<dbReference type="SUPFAM" id="SSF51905">
    <property type="entry name" value="FAD/NAD(P)-binding domain"/>
    <property type="match status" value="2"/>
</dbReference>
<dbReference type="PANTHER" id="PTHR40254">
    <property type="entry name" value="BLR0577 PROTEIN"/>
    <property type="match status" value="1"/>
</dbReference>
<keyword evidence="1" id="KW-0812">Transmembrane</keyword>
<evidence type="ECO:0000313" key="6">
    <source>
        <dbReference type="Proteomes" id="UP000183126"/>
    </source>
</evidence>
<reference evidence="3 5" key="1">
    <citation type="submission" date="2015-02" db="EMBL/GenBank/DDBJ databases">
        <title>Two Pseudomonas sp. nov. isolated from raw milk.</title>
        <authorList>
            <person name="Wenning M."/>
            <person name="von Neubeck M."/>
            <person name="Huptas C."/>
            <person name="Scherer S."/>
        </authorList>
    </citation>
    <scope>NUCLEOTIDE SEQUENCE [LARGE SCALE GENOMIC DNA]</scope>
    <source>
        <strain evidence="3 5">DSM 14937</strain>
    </source>
</reference>
<dbReference type="EMBL" id="JYLK01000010">
    <property type="protein sequence ID" value="KRP59310.1"/>
    <property type="molecule type" value="Genomic_DNA"/>
</dbReference>
<dbReference type="PATRIC" id="fig|200450.4.peg.113"/>
<dbReference type="RefSeq" id="WP_057008868.1">
    <property type="nucleotide sequence ID" value="NZ_JYLK01000010.1"/>
</dbReference>
<accession>A0A0R2ZQ70</accession>
<evidence type="ECO:0000256" key="1">
    <source>
        <dbReference type="SAM" id="Phobius"/>
    </source>
</evidence>
<sequence length="489" mass="52760">MSFSRAVAIIGASVTGVAAFIALVRLGTARRIDLIDPQGLADSIAFTTAEEGLLCNTSVQTMSVLDDDPQDFQRYLHAQGIAASEDGFVPRAWVSGYLKQRYTQYRDLAEARGIAHRVVRATVRRIKPVGPGCYHLQLDDGDDLITAAVLVCTGSAAPCVPPQVAAHVGAPGIFTTPYPTGAWLQHLNARSRVLVLGSRLSAVDSALLLCGAGHQVLMASPSGRLPGVRTATPRRSAVALDEARFARLNLESPKLYWHLLRLLAQAAKAINGRPLREQIDRSRDPAQRLRGEIALASRGATDWQNLLVHCMDLADLKLRAAPATVRMAALQNCWEAVGRYLFAVPLQTAVTLSQWIDEGRLQLAAHVPTRLEWQGRWIAHDDHGNSHAVDAVVCASGFHKQPFHVTPQALELQAPAGTPCMPPAVSAQLQVSLPGADRPDNIWLLGVASYLAAPMVNSVYQSVRQAAEVALMLSEHPAFSDEQTNEAVA</sequence>
<dbReference type="AlphaFoldDB" id="A0A0R2ZQ70"/>
<proteinExistence type="predicted"/>
<dbReference type="EMBL" id="LT629760">
    <property type="protein sequence ID" value="SDS80646.1"/>
    <property type="molecule type" value="Genomic_DNA"/>
</dbReference>
<dbReference type="PANTHER" id="PTHR40254:SF1">
    <property type="entry name" value="BLR0577 PROTEIN"/>
    <property type="match status" value="1"/>
</dbReference>
<dbReference type="Proteomes" id="UP000183126">
    <property type="component" value="Chromosome I"/>
</dbReference>
<gene>
    <name evidence="4" type="ORF">SAMN04490205_3705</name>
    <name evidence="3" type="ORF">TU79_16020</name>
</gene>
<evidence type="ECO:0000313" key="5">
    <source>
        <dbReference type="Proteomes" id="UP000052019"/>
    </source>
</evidence>
<organism evidence="3 5">
    <name type="scientific">Pseudomonas trivialis</name>
    <dbReference type="NCBI Taxonomy" id="200450"/>
    <lineage>
        <taxon>Bacteria</taxon>
        <taxon>Pseudomonadati</taxon>
        <taxon>Pseudomonadota</taxon>
        <taxon>Gammaproteobacteria</taxon>
        <taxon>Pseudomonadales</taxon>
        <taxon>Pseudomonadaceae</taxon>
        <taxon>Pseudomonas</taxon>
    </lineage>
</organism>
<dbReference type="InterPro" id="IPR038732">
    <property type="entry name" value="HpyO/CreE_NAD-binding"/>
</dbReference>
<dbReference type="OrthoDB" id="101972at2"/>
<feature type="transmembrane region" description="Helical" evidence="1">
    <location>
        <begin position="6"/>
        <end position="24"/>
    </location>
</feature>
<dbReference type="InterPro" id="IPR052189">
    <property type="entry name" value="L-asp_N-monooxygenase_NS-form"/>
</dbReference>
<evidence type="ECO:0000259" key="2">
    <source>
        <dbReference type="Pfam" id="PF13454"/>
    </source>
</evidence>
<name>A0A0R2ZQ70_9PSED</name>
<evidence type="ECO:0000313" key="3">
    <source>
        <dbReference type="EMBL" id="KRP59310.1"/>
    </source>
</evidence>